<gene>
    <name evidence="5" type="primary">Cyp2f2_0</name>
    <name evidence="5" type="ORF">EYF80_057536</name>
</gene>
<comment type="cofactor">
    <cofactor evidence="1">
        <name>heme</name>
        <dbReference type="ChEBI" id="CHEBI:30413"/>
    </cofactor>
</comment>
<accession>A0A4Z2ETX5</accession>
<comment type="caution">
    <text evidence="5">The sequence shown here is derived from an EMBL/GenBank/DDBJ whole genome shotgun (WGS) entry which is preliminary data.</text>
</comment>
<evidence type="ECO:0000313" key="5">
    <source>
        <dbReference type="EMBL" id="TNN32305.1"/>
    </source>
</evidence>
<dbReference type="AlphaFoldDB" id="A0A4Z2ETX5"/>
<protein>
    <submittedName>
        <fullName evidence="5">Cytochrome P450 2F2</fullName>
    </submittedName>
</protein>
<keyword evidence="4" id="KW-0408">Iron</keyword>
<dbReference type="Pfam" id="PF00067">
    <property type="entry name" value="p450"/>
    <property type="match status" value="1"/>
</dbReference>
<keyword evidence="3" id="KW-0479">Metal-binding</keyword>
<organism evidence="5 6">
    <name type="scientific">Liparis tanakae</name>
    <name type="common">Tanaka's snailfish</name>
    <dbReference type="NCBI Taxonomy" id="230148"/>
    <lineage>
        <taxon>Eukaryota</taxon>
        <taxon>Metazoa</taxon>
        <taxon>Chordata</taxon>
        <taxon>Craniata</taxon>
        <taxon>Vertebrata</taxon>
        <taxon>Euteleostomi</taxon>
        <taxon>Actinopterygii</taxon>
        <taxon>Neopterygii</taxon>
        <taxon>Teleostei</taxon>
        <taxon>Neoteleostei</taxon>
        <taxon>Acanthomorphata</taxon>
        <taxon>Eupercaria</taxon>
        <taxon>Perciformes</taxon>
        <taxon>Cottioidei</taxon>
        <taxon>Cottales</taxon>
        <taxon>Liparidae</taxon>
        <taxon>Liparis</taxon>
    </lineage>
</organism>
<dbReference type="InterPro" id="IPR050182">
    <property type="entry name" value="Cytochrome_P450_fam2"/>
</dbReference>
<dbReference type="GO" id="GO:0020037">
    <property type="term" value="F:heme binding"/>
    <property type="evidence" value="ECO:0007669"/>
    <property type="project" value="InterPro"/>
</dbReference>
<dbReference type="GO" id="GO:0005737">
    <property type="term" value="C:cytoplasm"/>
    <property type="evidence" value="ECO:0007669"/>
    <property type="project" value="TreeGrafter"/>
</dbReference>
<dbReference type="GO" id="GO:0016712">
    <property type="term" value="F:oxidoreductase activity, acting on paired donors, with incorporation or reduction of molecular oxygen, reduced flavin or flavoprotein as one donor, and incorporation of one atom of oxygen"/>
    <property type="evidence" value="ECO:0007669"/>
    <property type="project" value="TreeGrafter"/>
</dbReference>
<dbReference type="InterPro" id="IPR036396">
    <property type="entry name" value="Cyt_P450_sf"/>
</dbReference>
<dbReference type="PANTHER" id="PTHR24300:SF327">
    <property type="entry name" value="CYTOCHROME P450 2F2-RELATED"/>
    <property type="match status" value="1"/>
</dbReference>
<dbReference type="EMBL" id="SRLO01002784">
    <property type="protein sequence ID" value="TNN32305.1"/>
    <property type="molecule type" value="Genomic_DNA"/>
</dbReference>
<dbReference type="InterPro" id="IPR002401">
    <property type="entry name" value="Cyt_P450_E_grp-I"/>
</dbReference>
<evidence type="ECO:0000256" key="2">
    <source>
        <dbReference type="ARBA" id="ARBA00010617"/>
    </source>
</evidence>
<dbReference type="OrthoDB" id="2789670at2759"/>
<evidence type="ECO:0000313" key="6">
    <source>
        <dbReference type="Proteomes" id="UP000314294"/>
    </source>
</evidence>
<dbReference type="InterPro" id="IPR001128">
    <property type="entry name" value="Cyt_P450"/>
</dbReference>
<keyword evidence="6" id="KW-1185">Reference proteome</keyword>
<dbReference type="Proteomes" id="UP000314294">
    <property type="component" value="Unassembled WGS sequence"/>
</dbReference>
<dbReference type="PANTHER" id="PTHR24300">
    <property type="entry name" value="CYTOCHROME P450 508A4-RELATED"/>
    <property type="match status" value="1"/>
</dbReference>
<dbReference type="GO" id="GO:0006805">
    <property type="term" value="P:xenobiotic metabolic process"/>
    <property type="evidence" value="ECO:0007669"/>
    <property type="project" value="TreeGrafter"/>
</dbReference>
<dbReference type="Gene3D" id="1.10.630.10">
    <property type="entry name" value="Cytochrome P450"/>
    <property type="match status" value="1"/>
</dbReference>
<dbReference type="GO" id="GO:0005506">
    <property type="term" value="F:iron ion binding"/>
    <property type="evidence" value="ECO:0007669"/>
    <property type="project" value="InterPro"/>
</dbReference>
<dbReference type="GO" id="GO:0006082">
    <property type="term" value="P:organic acid metabolic process"/>
    <property type="evidence" value="ECO:0007669"/>
    <property type="project" value="TreeGrafter"/>
</dbReference>
<evidence type="ECO:0000256" key="1">
    <source>
        <dbReference type="ARBA" id="ARBA00001971"/>
    </source>
</evidence>
<evidence type="ECO:0000256" key="4">
    <source>
        <dbReference type="ARBA" id="ARBA00023004"/>
    </source>
</evidence>
<comment type="similarity">
    <text evidence="2">Belongs to the cytochrome P450 family.</text>
</comment>
<name>A0A4Z2ETX5_9TELE</name>
<proteinExistence type="inferred from homology"/>
<reference evidence="5 6" key="1">
    <citation type="submission" date="2019-03" db="EMBL/GenBank/DDBJ databases">
        <title>First draft genome of Liparis tanakae, snailfish: a comprehensive survey of snailfish specific genes.</title>
        <authorList>
            <person name="Kim W."/>
            <person name="Song I."/>
            <person name="Jeong J.-H."/>
            <person name="Kim D."/>
            <person name="Kim S."/>
            <person name="Ryu S."/>
            <person name="Song J.Y."/>
            <person name="Lee S.K."/>
        </authorList>
    </citation>
    <scope>NUCLEOTIDE SEQUENCE [LARGE SCALE GENOMIC DNA]</scope>
    <source>
        <tissue evidence="5">Muscle</tissue>
    </source>
</reference>
<evidence type="ECO:0000256" key="3">
    <source>
        <dbReference type="ARBA" id="ARBA00022723"/>
    </source>
</evidence>
<dbReference type="SUPFAM" id="SSF48264">
    <property type="entry name" value="Cytochrome P450"/>
    <property type="match status" value="1"/>
</dbReference>
<sequence>MKTIKEALVTKGIDFAGRPQDMFVNDATRREGVILSDYGPSWKEQRRFALMTLRNFGMGKDSMEDRIHEEIKYTMDTLEKSIGQSINPQIMFHNASSNIICQVLFGRRYEYDDEVIKIIVQCFTENAKISNGPWAMTCQKLAISWMNEHKQTRVPGDPRDFVDCYLDRLDKVNPRTQKSWKTE</sequence>
<dbReference type="PRINTS" id="PR00463">
    <property type="entry name" value="EP450I"/>
</dbReference>